<dbReference type="ExpressionAtlas" id="A5BCD1">
    <property type="expression patterns" value="baseline and differential"/>
</dbReference>
<sequence>MHCIIPATWVTHDEVILTNKLQKTAPCPPYARPNPTVDYIILVQVAHSLGNINCYFEQCLLAGPCAKCNNLFPNRILSYKIVIINGEDVLPFGNEEAEAATSGVLEGNTACLRSQDSIHMVGITMPRSSFNVGVTGVTGCAMVSRWLWPENEKTSRGAETVYARAGDKLRVALGAELKEMQERMANRLIYEASGRAYTPSGLNSYLWKGSTATKPMDYGENDST</sequence>
<dbReference type="EMBL" id="AM454377">
    <property type="protein sequence ID" value="CAN76700.1"/>
    <property type="molecule type" value="Genomic_DNA"/>
</dbReference>
<accession>A5BCD1</accession>
<protein>
    <recommendedName>
        <fullName evidence="1">VWA-Hint protein Vwaint domain-containing protein</fullName>
    </recommendedName>
</protein>
<dbReference type="Pfam" id="PF14624">
    <property type="entry name" value="Vwaint"/>
    <property type="match status" value="1"/>
</dbReference>
<feature type="domain" description="VWA-Hint protein Vwaint" evidence="1">
    <location>
        <begin position="168"/>
        <end position="219"/>
    </location>
</feature>
<organism evidence="2">
    <name type="scientific">Vitis vinifera</name>
    <name type="common">Grape</name>
    <dbReference type="NCBI Taxonomy" id="29760"/>
    <lineage>
        <taxon>Eukaryota</taxon>
        <taxon>Viridiplantae</taxon>
        <taxon>Streptophyta</taxon>
        <taxon>Embryophyta</taxon>
        <taxon>Tracheophyta</taxon>
        <taxon>Spermatophyta</taxon>
        <taxon>Magnoliopsida</taxon>
        <taxon>eudicotyledons</taxon>
        <taxon>Gunneridae</taxon>
        <taxon>Pentapetalae</taxon>
        <taxon>rosids</taxon>
        <taxon>Vitales</taxon>
        <taxon>Vitaceae</taxon>
        <taxon>Viteae</taxon>
        <taxon>Vitis</taxon>
    </lineage>
</organism>
<dbReference type="AlphaFoldDB" id="A5BCD1"/>
<proteinExistence type="predicted"/>
<gene>
    <name evidence="2" type="ORF">VITISV_012124</name>
</gene>
<evidence type="ECO:0000313" key="2">
    <source>
        <dbReference type="EMBL" id="CAN76700.1"/>
    </source>
</evidence>
<reference evidence="2" key="1">
    <citation type="journal article" date="2007" name="PLoS ONE">
        <title>The first genome sequence of an elite grapevine cultivar (Pinot noir Vitis vinifera L.): coping with a highly heterozygous genome.</title>
        <authorList>
            <person name="Velasco R."/>
            <person name="Zharkikh A."/>
            <person name="Troggio M."/>
            <person name="Cartwright D.A."/>
            <person name="Cestaro A."/>
            <person name="Pruss D."/>
            <person name="Pindo M."/>
            <person name="FitzGerald L.M."/>
            <person name="Vezzulli S."/>
            <person name="Reid J."/>
            <person name="Malacarne G."/>
            <person name="Iliev D."/>
            <person name="Coppola G."/>
            <person name="Wardell B."/>
            <person name="Micheletti D."/>
            <person name="Macalma T."/>
            <person name="Facci M."/>
            <person name="Mitchell J.T."/>
            <person name="Perazzolli M."/>
            <person name="Eldredge G."/>
            <person name="Gatto P."/>
            <person name="Oyzerski R."/>
            <person name="Moretto M."/>
            <person name="Gutin N."/>
            <person name="Stefanini M."/>
            <person name="Chen Y."/>
            <person name="Segala C."/>
            <person name="Davenport C."/>
            <person name="Dematte L."/>
            <person name="Mraz A."/>
            <person name="Battilana J."/>
            <person name="Stormo K."/>
            <person name="Costa F."/>
            <person name="Tao Q."/>
            <person name="Si-Ammour A."/>
            <person name="Harkins T."/>
            <person name="Lackey A."/>
            <person name="Perbost C."/>
            <person name="Taillon B."/>
            <person name="Stella A."/>
            <person name="Solovyev V."/>
            <person name="Fawcett J.A."/>
            <person name="Sterck L."/>
            <person name="Vandepoele K."/>
            <person name="Grando S.M."/>
            <person name="Toppo S."/>
            <person name="Moser C."/>
            <person name="Lanchbury J."/>
            <person name="Bogden R."/>
            <person name="Skolnick M."/>
            <person name="Sgaramella V."/>
            <person name="Bhatnagar S.K."/>
            <person name="Fontana P."/>
            <person name="Gutin A."/>
            <person name="Van de Peer Y."/>
            <person name="Salamini F."/>
            <person name="Viola R."/>
        </authorList>
    </citation>
    <scope>NUCLEOTIDE SEQUENCE</scope>
</reference>
<dbReference type="InterPro" id="IPR032838">
    <property type="entry name" value="Vwaint_dom"/>
</dbReference>
<name>A5BCD1_VITVI</name>
<evidence type="ECO:0000259" key="1">
    <source>
        <dbReference type="Pfam" id="PF14624"/>
    </source>
</evidence>